<dbReference type="Proteomes" id="UP000761264">
    <property type="component" value="Unassembled WGS sequence"/>
</dbReference>
<keyword evidence="2" id="KW-1185">Reference proteome</keyword>
<proteinExistence type="predicted"/>
<accession>A0A967C3R1</accession>
<reference evidence="1" key="1">
    <citation type="submission" date="2020-03" db="EMBL/GenBank/DDBJ databases">
        <title>Genome of Pelagibius litoralis DSM 21314T.</title>
        <authorList>
            <person name="Wang G."/>
        </authorList>
    </citation>
    <scope>NUCLEOTIDE SEQUENCE</scope>
    <source>
        <strain evidence="1">DSM 21314</strain>
    </source>
</reference>
<dbReference type="EMBL" id="JAAQPH010000003">
    <property type="protein sequence ID" value="NIA67929.1"/>
    <property type="molecule type" value="Genomic_DNA"/>
</dbReference>
<dbReference type="AlphaFoldDB" id="A0A967C3R1"/>
<evidence type="ECO:0000313" key="2">
    <source>
        <dbReference type="Proteomes" id="UP000761264"/>
    </source>
</evidence>
<sequence>MLKRHNILIEPWRETSSFTYERGESLFRWTVTFERDGLRYEQGTARTHAEARAAAESFLENQGVELHWQPPASATTRVLTPRSGHPRFFQY</sequence>
<evidence type="ECO:0000313" key="1">
    <source>
        <dbReference type="EMBL" id="NIA67929.1"/>
    </source>
</evidence>
<name>A0A967C3R1_9PROT</name>
<protein>
    <submittedName>
        <fullName evidence="1">Uncharacterized protein</fullName>
    </submittedName>
</protein>
<gene>
    <name evidence="1" type="ORF">HBA54_04930</name>
</gene>
<dbReference type="RefSeq" id="WP_167221985.1">
    <property type="nucleotide sequence ID" value="NZ_JAAQPH010000003.1"/>
</dbReference>
<organism evidence="1 2">
    <name type="scientific">Pelagibius litoralis</name>
    <dbReference type="NCBI Taxonomy" id="374515"/>
    <lineage>
        <taxon>Bacteria</taxon>
        <taxon>Pseudomonadati</taxon>
        <taxon>Pseudomonadota</taxon>
        <taxon>Alphaproteobacteria</taxon>
        <taxon>Rhodospirillales</taxon>
        <taxon>Rhodovibrionaceae</taxon>
        <taxon>Pelagibius</taxon>
    </lineage>
</organism>
<comment type="caution">
    <text evidence="1">The sequence shown here is derived from an EMBL/GenBank/DDBJ whole genome shotgun (WGS) entry which is preliminary data.</text>
</comment>